<evidence type="ECO:0000313" key="2">
    <source>
        <dbReference type="EMBL" id="MBZ5713310.1"/>
    </source>
</evidence>
<reference evidence="2" key="1">
    <citation type="submission" date="2021-08" db="EMBL/GenBank/DDBJ databases">
        <authorList>
            <person name="Stevens D.C."/>
        </authorList>
    </citation>
    <scope>NUCLEOTIDE SEQUENCE</scope>
    <source>
        <strain evidence="2">DSM 53165</strain>
    </source>
</reference>
<feature type="compositionally biased region" description="Low complexity" evidence="1">
    <location>
        <begin position="25"/>
        <end position="59"/>
    </location>
</feature>
<proteinExistence type="predicted"/>
<name>A0ABS7TYG3_9BACT</name>
<dbReference type="RefSeq" id="WP_224195051.1">
    <property type="nucleotide sequence ID" value="NZ_JAIRAU010000040.1"/>
</dbReference>
<evidence type="ECO:0000313" key="3">
    <source>
        <dbReference type="Proteomes" id="UP001139031"/>
    </source>
</evidence>
<protein>
    <recommendedName>
        <fullName evidence="4">Lipoprotein</fullName>
    </recommendedName>
</protein>
<dbReference type="EMBL" id="JAIRAU010000040">
    <property type="protein sequence ID" value="MBZ5713310.1"/>
    <property type="molecule type" value="Genomic_DNA"/>
</dbReference>
<dbReference type="Proteomes" id="UP001139031">
    <property type="component" value="Unassembled WGS sequence"/>
</dbReference>
<accession>A0ABS7TYG3</accession>
<sequence>MRSRIVVRLALLGIACNGTTGGGSSSDSGTSTSGSGTAASGTTTGDGETATSATTAPTTGEARLADLRECGFTRDCLLSEEFFKTEPGWPSECAAEFVRSGEPALFVVAPYGVPYCHDWIRIMVLPGDGSVVMQTATADAGPECQAPPTEYEVGPQERCELDLPPDFDALTEWFPAVKNCVEGEWYDCESLAVLLGE</sequence>
<keyword evidence="3" id="KW-1185">Reference proteome</keyword>
<evidence type="ECO:0000256" key="1">
    <source>
        <dbReference type="SAM" id="MobiDB-lite"/>
    </source>
</evidence>
<comment type="caution">
    <text evidence="2">The sequence shown here is derived from an EMBL/GenBank/DDBJ whole genome shotgun (WGS) entry which is preliminary data.</text>
</comment>
<gene>
    <name evidence="2" type="ORF">K7C98_29090</name>
</gene>
<evidence type="ECO:0008006" key="4">
    <source>
        <dbReference type="Google" id="ProtNLM"/>
    </source>
</evidence>
<feature type="region of interest" description="Disordered" evidence="1">
    <location>
        <begin position="20"/>
        <end position="60"/>
    </location>
</feature>
<organism evidence="2 3">
    <name type="scientific">Nannocystis pusilla</name>
    <dbReference type="NCBI Taxonomy" id="889268"/>
    <lineage>
        <taxon>Bacteria</taxon>
        <taxon>Pseudomonadati</taxon>
        <taxon>Myxococcota</taxon>
        <taxon>Polyangia</taxon>
        <taxon>Nannocystales</taxon>
        <taxon>Nannocystaceae</taxon>
        <taxon>Nannocystis</taxon>
    </lineage>
</organism>